<evidence type="ECO:0000313" key="2">
    <source>
        <dbReference type="Proteomes" id="UP001341840"/>
    </source>
</evidence>
<proteinExistence type="predicted"/>
<protein>
    <submittedName>
        <fullName evidence="1">Uncharacterized protein</fullName>
    </submittedName>
</protein>
<keyword evidence="2" id="KW-1185">Reference proteome</keyword>
<evidence type="ECO:0000313" key="1">
    <source>
        <dbReference type="EMBL" id="MED6113209.1"/>
    </source>
</evidence>
<accession>A0ABU6QQ48</accession>
<comment type="caution">
    <text evidence="1">The sequence shown here is derived from an EMBL/GenBank/DDBJ whole genome shotgun (WGS) entry which is preliminary data.</text>
</comment>
<dbReference type="Proteomes" id="UP001341840">
    <property type="component" value="Unassembled WGS sequence"/>
</dbReference>
<dbReference type="EMBL" id="JASCZI010000742">
    <property type="protein sequence ID" value="MED6113209.1"/>
    <property type="molecule type" value="Genomic_DNA"/>
</dbReference>
<sequence length="93" mass="10018">MKHSFVDPGADQELPPPTKMLKMVGGKEKPVATGVVAPNMVELKERSLGVFKALKVLLSTTFAGACVLQLKLMEAESSLENPSLANQVKKVRL</sequence>
<gene>
    <name evidence="1" type="ORF">PIB30_068735</name>
</gene>
<name>A0ABU6QQ48_9FABA</name>
<reference evidence="1 2" key="1">
    <citation type="journal article" date="2023" name="Plants (Basel)">
        <title>Bridging the Gap: Combining Genomics and Transcriptomics Approaches to Understand Stylosanthes scabra, an Orphan Legume from the Brazilian Caatinga.</title>
        <authorList>
            <person name="Ferreira-Neto J.R.C."/>
            <person name="da Silva M.D."/>
            <person name="Binneck E."/>
            <person name="de Melo N.F."/>
            <person name="da Silva R.H."/>
            <person name="de Melo A.L.T.M."/>
            <person name="Pandolfi V."/>
            <person name="Bustamante F.O."/>
            <person name="Brasileiro-Vidal A.C."/>
            <person name="Benko-Iseppon A.M."/>
        </authorList>
    </citation>
    <scope>NUCLEOTIDE SEQUENCE [LARGE SCALE GENOMIC DNA]</scope>
    <source>
        <tissue evidence="1">Leaves</tissue>
    </source>
</reference>
<organism evidence="1 2">
    <name type="scientific">Stylosanthes scabra</name>
    <dbReference type="NCBI Taxonomy" id="79078"/>
    <lineage>
        <taxon>Eukaryota</taxon>
        <taxon>Viridiplantae</taxon>
        <taxon>Streptophyta</taxon>
        <taxon>Embryophyta</taxon>
        <taxon>Tracheophyta</taxon>
        <taxon>Spermatophyta</taxon>
        <taxon>Magnoliopsida</taxon>
        <taxon>eudicotyledons</taxon>
        <taxon>Gunneridae</taxon>
        <taxon>Pentapetalae</taxon>
        <taxon>rosids</taxon>
        <taxon>fabids</taxon>
        <taxon>Fabales</taxon>
        <taxon>Fabaceae</taxon>
        <taxon>Papilionoideae</taxon>
        <taxon>50 kb inversion clade</taxon>
        <taxon>dalbergioids sensu lato</taxon>
        <taxon>Dalbergieae</taxon>
        <taxon>Pterocarpus clade</taxon>
        <taxon>Stylosanthes</taxon>
    </lineage>
</organism>